<keyword evidence="7" id="KW-0256">Endoplasmic reticulum</keyword>
<accession>A0ABV8LI91</accession>
<dbReference type="PANTHER" id="PTHR12468:SF2">
    <property type="entry name" value="GPI MANNOSYLTRANSFERASE 2"/>
    <property type="match status" value="1"/>
</dbReference>
<keyword evidence="8 10" id="KW-1133">Transmembrane helix</keyword>
<proteinExistence type="predicted"/>
<comment type="caution">
    <text evidence="11">The sequence shown here is derived from an EMBL/GenBank/DDBJ whole genome shotgun (WGS) entry which is preliminary data.</text>
</comment>
<evidence type="ECO:0000256" key="5">
    <source>
        <dbReference type="ARBA" id="ARBA00022679"/>
    </source>
</evidence>
<organism evidence="11 12">
    <name type="scientific">Hamadaea flava</name>
    <dbReference type="NCBI Taxonomy" id="1742688"/>
    <lineage>
        <taxon>Bacteria</taxon>
        <taxon>Bacillati</taxon>
        <taxon>Actinomycetota</taxon>
        <taxon>Actinomycetes</taxon>
        <taxon>Micromonosporales</taxon>
        <taxon>Micromonosporaceae</taxon>
        <taxon>Hamadaea</taxon>
    </lineage>
</organism>
<keyword evidence="12" id="KW-1185">Reference proteome</keyword>
<feature type="transmembrane region" description="Helical" evidence="10">
    <location>
        <begin position="176"/>
        <end position="202"/>
    </location>
</feature>
<evidence type="ECO:0000256" key="3">
    <source>
        <dbReference type="ARBA" id="ARBA00022502"/>
    </source>
</evidence>
<feature type="transmembrane region" description="Helical" evidence="10">
    <location>
        <begin position="312"/>
        <end position="330"/>
    </location>
</feature>
<protein>
    <submittedName>
        <fullName evidence="11">Mannosyltransferase family protein</fullName>
    </submittedName>
</protein>
<gene>
    <name evidence="11" type="ORF">ACFOZ4_06275</name>
</gene>
<evidence type="ECO:0000256" key="10">
    <source>
        <dbReference type="SAM" id="Phobius"/>
    </source>
</evidence>
<name>A0ABV8LI91_9ACTN</name>
<dbReference type="GO" id="GO:0016757">
    <property type="term" value="F:glycosyltransferase activity"/>
    <property type="evidence" value="ECO:0007669"/>
    <property type="project" value="UniProtKB-KW"/>
</dbReference>
<evidence type="ECO:0000256" key="7">
    <source>
        <dbReference type="ARBA" id="ARBA00022824"/>
    </source>
</evidence>
<evidence type="ECO:0000256" key="9">
    <source>
        <dbReference type="ARBA" id="ARBA00023136"/>
    </source>
</evidence>
<dbReference type="PANTHER" id="PTHR12468">
    <property type="entry name" value="GPI MANNOSYLTRANSFERASE 2"/>
    <property type="match status" value="1"/>
</dbReference>
<keyword evidence="9 10" id="KW-0472">Membrane</keyword>
<feature type="transmembrane region" description="Helical" evidence="10">
    <location>
        <begin position="23"/>
        <end position="45"/>
    </location>
</feature>
<keyword evidence="5" id="KW-0808">Transferase</keyword>
<keyword evidence="3" id="KW-0337">GPI-anchor biosynthesis</keyword>
<dbReference type="Pfam" id="PF04188">
    <property type="entry name" value="Mannosyl_trans2"/>
    <property type="match status" value="1"/>
</dbReference>
<dbReference type="RefSeq" id="WP_253758335.1">
    <property type="nucleotide sequence ID" value="NZ_JAMZDZ010000001.1"/>
</dbReference>
<dbReference type="Proteomes" id="UP001595816">
    <property type="component" value="Unassembled WGS sequence"/>
</dbReference>
<dbReference type="InterPro" id="IPR007315">
    <property type="entry name" value="PIG-V/Gpi18"/>
</dbReference>
<evidence type="ECO:0000313" key="12">
    <source>
        <dbReference type="Proteomes" id="UP001595816"/>
    </source>
</evidence>
<feature type="transmembrane region" description="Helical" evidence="10">
    <location>
        <begin position="106"/>
        <end position="127"/>
    </location>
</feature>
<evidence type="ECO:0000313" key="11">
    <source>
        <dbReference type="EMBL" id="MFC4130206.1"/>
    </source>
</evidence>
<feature type="transmembrane region" description="Helical" evidence="10">
    <location>
        <begin position="214"/>
        <end position="232"/>
    </location>
</feature>
<comment type="subcellular location">
    <subcellularLocation>
        <location evidence="1">Endoplasmic reticulum membrane</location>
        <topology evidence="1">Multi-pass membrane protein</topology>
    </subcellularLocation>
</comment>
<comment type="pathway">
    <text evidence="2">Glycolipid biosynthesis; glycosylphosphatidylinositol-anchor biosynthesis.</text>
</comment>
<keyword evidence="6 10" id="KW-0812">Transmembrane</keyword>
<feature type="transmembrane region" description="Helical" evidence="10">
    <location>
        <begin position="363"/>
        <end position="380"/>
    </location>
</feature>
<evidence type="ECO:0000256" key="6">
    <source>
        <dbReference type="ARBA" id="ARBA00022692"/>
    </source>
</evidence>
<keyword evidence="4 11" id="KW-0328">Glycosyltransferase</keyword>
<evidence type="ECO:0000256" key="4">
    <source>
        <dbReference type="ARBA" id="ARBA00022676"/>
    </source>
</evidence>
<feature type="transmembrane region" description="Helical" evidence="10">
    <location>
        <begin position="336"/>
        <end position="356"/>
    </location>
</feature>
<feature type="transmembrane region" description="Helical" evidence="10">
    <location>
        <begin position="139"/>
        <end position="156"/>
    </location>
</feature>
<evidence type="ECO:0000256" key="2">
    <source>
        <dbReference type="ARBA" id="ARBA00004687"/>
    </source>
</evidence>
<dbReference type="EMBL" id="JBHSAY010000005">
    <property type="protein sequence ID" value="MFC4130206.1"/>
    <property type="molecule type" value="Genomic_DNA"/>
</dbReference>
<evidence type="ECO:0000256" key="8">
    <source>
        <dbReference type="ARBA" id="ARBA00022989"/>
    </source>
</evidence>
<feature type="transmembrane region" description="Helical" evidence="10">
    <location>
        <begin position="281"/>
        <end position="300"/>
    </location>
</feature>
<reference evidence="12" key="1">
    <citation type="journal article" date="2019" name="Int. J. Syst. Evol. Microbiol.">
        <title>The Global Catalogue of Microorganisms (GCM) 10K type strain sequencing project: providing services to taxonomists for standard genome sequencing and annotation.</title>
        <authorList>
            <consortium name="The Broad Institute Genomics Platform"/>
            <consortium name="The Broad Institute Genome Sequencing Center for Infectious Disease"/>
            <person name="Wu L."/>
            <person name="Ma J."/>
        </authorList>
    </citation>
    <scope>NUCLEOTIDE SEQUENCE [LARGE SCALE GENOMIC DNA]</scope>
    <source>
        <strain evidence="12">CGMCC 4.7289</strain>
    </source>
</reference>
<sequence length="387" mass="43585">MTSNVLTAPATRRAPARQTLRRYLPALVAWGVGALIFLITTAYHYRVLGTEPRPAKLIFEDWLIWDSGHYLDIAERGYDTFERHAFFPAYPLLLHASDYLPGGQRVAGPIVTMLVALAALILIQRLAEHEFDGPVARRTVFYVVAFPTAFFLYAPYNEGLFIVFAVGALYAARRGNWWIAGLLGGLAGTVRLFGLLLLLPLAYEYLRVHRRPRWSALALLLVPAGLLAYSWYCWTTTGDALAFAHAQDHWHRAYQWPGVPQWHALRLIGEQPLLSARSLLYAQQLALFGLGLITLVLALVGPFRFRADQRYLIMYAAALFLPLLITEVGPDDPLGSLPRFLLEIVPIFFVLGRIGARELLDRTLLLTLMSLNVINILTFLRRDTFVS</sequence>
<evidence type="ECO:0000256" key="1">
    <source>
        <dbReference type="ARBA" id="ARBA00004477"/>
    </source>
</evidence>